<comment type="caution">
    <text evidence="9">The sequence shown here is derived from an EMBL/GenBank/DDBJ whole genome shotgun (WGS) entry which is preliminary data.</text>
</comment>
<feature type="transmembrane region" description="Helical" evidence="7">
    <location>
        <begin position="38"/>
        <end position="58"/>
    </location>
</feature>
<protein>
    <recommendedName>
        <fullName evidence="8">Cardiolipin synthase N-terminal domain-containing protein</fullName>
    </recommendedName>
</protein>
<keyword evidence="4 7" id="KW-1133">Transmembrane helix</keyword>
<comment type="subcellular location">
    <subcellularLocation>
        <location evidence="1">Cell membrane</location>
        <topology evidence="1">Multi-pass membrane protein</topology>
    </subcellularLocation>
</comment>
<dbReference type="InterPro" id="IPR027379">
    <property type="entry name" value="CLS_N"/>
</dbReference>
<sequence length="120" mass="13697">MRAVLIIVAAAVVVGMTIYALLDIARTEKRHIVALPKALWFIIALIFPVLGPVLWLVFGFRRYRAGRRSDAGNHGLPPEGAPDDDEAYLKFLDQQAERRKRDEERRRREEGRDDTDPDVS</sequence>
<evidence type="ECO:0000256" key="2">
    <source>
        <dbReference type="ARBA" id="ARBA00022475"/>
    </source>
</evidence>
<evidence type="ECO:0000256" key="3">
    <source>
        <dbReference type="ARBA" id="ARBA00022692"/>
    </source>
</evidence>
<name>A0A7K1LEZ6_9MICC</name>
<organism evidence="9 10">
    <name type="scientific">Rothia koreensis</name>
    <dbReference type="NCBI Taxonomy" id="592378"/>
    <lineage>
        <taxon>Bacteria</taxon>
        <taxon>Bacillati</taxon>
        <taxon>Actinomycetota</taxon>
        <taxon>Actinomycetes</taxon>
        <taxon>Micrococcales</taxon>
        <taxon>Micrococcaceae</taxon>
        <taxon>Rothia</taxon>
    </lineage>
</organism>
<evidence type="ECO:0000259" key="8">
    <source>
        <dbReference type="Pfam" id="PF13396"/>
    </source>
</evidence>
<feature type="region of interest" description="Disordered" evidence="6">
    <location>
        <begin position="94"/>
        <end position="120"/>
    </location>
</feature>
<keyword evidence="3 7" id="KW-0812">Transmembrane</keyword>
<dbReference type="EMBL" id="WOGT01000001">
    <property type="protein sequence ID" value="MUN53688.1"/>
    <property type="molecule type" value="Genomic_DNA"/>
</dbReference>
<dbReference type="Proteomes" id="UP000462152">
    <property type="component" value="Unassembled WGS sequence"/>
</dbReference>
<dbReference type="AlphaFoldDB" id="A0A7K1LEZ6"/>
<evidence type="ECO:0000313" key="9">
    <source>
        <dbReference type="EMBL" id="MUN53688.1"/>
    </source>
</evidence>
<keyword evidence="5 7" id="KW-0472">Membrane</keyword>
<feature type="region of interest" description="Disordered" evidence="6">
    <location>
        <begin position="67"/>
        <end position="86"/>
    </location>
</feature>
<feature type="domain" description="Cardiolipin synthase N-terminal" evidence="8">
    <location>
        <begin position="16"/>
        <end position="59"/>
    </location>
</feature>
<dbReference type="OrthoDB" id="3298527at2"/>
<dbReference type="Pfam" id="PF13396">
    <property type="entry name" value="PLDc_N"/>
    <property type="match status" value="1"/>
</dbReference>
<evidence type="ECO:0000256" key="5">
    <source>
        <dbReference type="ARBA" id="ARBA00023136"/>
    </source>
</evidence>
<evidence type="ECO:0000313" key="10">
    <source>
        <dbReference type="Proteomes" id="UP000462152"/>
    </source>
</evidence>
<accession>A0A7K1LEZ6</accession>
<keyword evidence="2" id="KW-1003">Cell membrane</keyword>
<evidence type="ECO:0000256" key="4">
    <source>
        <dbReference type="ARBA" id="ARBA00022989"/>
    </source>
</evidence>
<evidence type="ECO:0000256" key="6">
    <source>
        <dbReference type="SAM" id="MobiDB-lite"/>
    </source>
</evidence>
<reference evidence="9 10" key="1">
    <citation type="submission" date="2019-12" db="EMBL/GenBank/DDBJ databases">
        <authorList>
            <person name="Li J."/>
            <person name="Shi Y."/>
            <person name="Xu G."/>
            <person name="Xiao D."/>
            <person name="Ran X."/>
        </authorList>
    </citation>
    <scope>NUCLEOTIDE SEQUENCE [LARGE SCALE GENOMIC DNA]</scope>
    <source>
        <strain evidence="9 10">JCM 15915</strain>
    </source>
</reference>
<keyword evidence="10" id="KW-1185">Reference proteome</keyword>
<evidence type="ECO:0000256" key="7">
    <source>
        <dbReference type="SAM" id="Phobius"/>
    </source>
</evidence>
<dbReference type="GO" id="GO:0005886">
    <property type="term" value="C:plasma membrane"/>
    <property type="evidence" value="ECO:0007669"/>
    <property type="project" value="UniProtKB-SubCell"/>
</dbReference>
<proteinExistence type="predicted"/>
<evidence type="ECO:0000256" key="1">
    <source>
        <dbReference type="ARBA" id="ARBA00004651"/>
    </source>
</evidence>
<feature type="compositionally biased region" description="Basic and acidic residues" evidence="6">
    <location>
        <begin position="95"/>
        <end position="111"/>
    </location>
</feature>
<gene>
    <name evidence="9" type="ORF">GMA10_00325</name>
</gene>
<dbReference type="RefSeq" id="WP_129314729.1">
    <property type="nucleotide sequence ID" value="NZ_JBFCQO010000002.1"/>
</dbReference>